<dbReference type="InterPro" id="IPR007813">
    <property type="entry name" value="PilN"/>
</dbReference>
<dbReference type="AlphaFoldDB" id="A0A1F4X904"/>
<accession>A0A1F4X904</accession>
<dbReference type="Pfam" id="PF05137">
    <property type="entry name" value="PilN"/>
    <property type="match status" value="1"/>
</dbReference>
<evidence type="ECO:0000256" key="1">
    <source>
        <dbReference type="SAM" id="Phobius"/>
    </source>
</evidence>
<dbReference type="EMBL" id="MEWG01000007">
    <property type="protein sequence ID" value="OGC78129.1"/>
    <property type="molecule type" value="Genomic_DNA"/>
</dbReference>
<reference evidence="2 3" key="1">
    <citation type="journal article" date="2016" name="Nat. Commun.">
        <title>Thousands of microbial genomes shed light on interconnected biogeochemical processes in an aquifer system.</title>
        <authorList>
            <person name="Anantharaman K."/>
            <person name="Brown C.T."/>
            <person name="Hug L.A."/>
            <person name="Sharon I."/>
            <person name="Castelle C.J."/>
            <person name="Probst A.J."/>
            <person name="Thomas B.C."/>
            <person name="Singh A."/>
            <person name="Wilkins M.J."/>
            <person name="Karaoz U."/>
            <person name="Brodie E.L."/>
            <person name="Williams K.H."/>
            <person name="Hubbard S.S."/>
            <person name="Banfield J.F."/>
        </authorList>
    </citation>
    <scope>NUCLEOTIDE SEQUENCE [LARGE SCALE GENOMIC DNA]</scope>
</reference>
<evidence type="ECO:0000313" key="2">
    <source>
        <dbReference type="EMBL" id="OGC78129.1"/>
    </source>
</evidence>
<dbReference type="Proteomes" id="UP000176815">
    <property type="component" value="Unassembled WGS sequence"/>
</dbReference>
<keyword evidence="1" id="KW-1133">Transmembrane helix</keyword>
<keyword evidence="1" id="KW-0812">Transmembrane</keyword>
<dbReference type="PANTHER" id="PTHR40278">
    <property type="entry name" value="DNA UTILIZATION PROTEIN HOFN"/>
    <property type="match status" value="1"/>
</dbReference>
<protein>
    <submittedName>
        <fullName evidence="2">Uncharacterized protein</fullName>
    </submittedName>
</protein>
<dbReference type="PANTHER" id="PTHR40278:SF1">
    <property type="entry name" value="DNA UTILIZATION PROTEIN HOFN"/>
    <property type="match status" value="1"/>
</dbReference>
<organism evidence="2 3">
    <name type="scientific">candidate division WWE3 bacterium RIFOXYD1_FULL_39_9</name>
    <dbReference type="NCBI Taxonomy" id="1802649"/>
    <lineage>
        <taxon>Bacteria</taxon>
        <taxon>Katanobacteria</taxon>
    </lineage>
</organism>
<gene>
    <name evidence="2" type="ORF">A2619_05255</name>
</gene>
<dbReference type="InterPro" id="IPR052534">
    <property type="entry name" value="Extracell_DNA_Util/SecSys_Comp"/>
</dbReference>
<comment type="caution">
    <text evidence="2">The sequence shown here is derived from an EMBL/GenBank/DDBJ whole genome shotgun (WGS) entry which is preliminary data.</text>
</comment>
<proteinExistence type="predicted"/>
<sequence>MQSINLIPEQEVQEQTKTKVVKLSTILTLVILVVVGALSGYFFYQTNRLKGELTSVNSQIDKLRSEISALAPVEISARNLDSKYRVLGEIFSSRGNYSLLADELRVRTPEGITIDSFTIQKGTKISISGDADNYILISSFMNNLLNNEYKDGNPTLRGLFTSVSLNSVNLEKSKNMVRFAIGVDINLDLIKK</sequence>
<evidence type="ECO:0000313" key="3">
    <source>
        <dbReference type="Proteomes" id="UP000176815"/>
    </source>
</evidence>
<name>A0A1F4X904_UNCKA</name>
<feature type="transmembrane region" description="Helical" evidence="1">
    <location>
        <begin position="20"/>
        <end position="44"/>
    </location>
</feature>
<keyword evidence="1" id="KW-0472">Membrane</keyword>